<dbReference type="EMBL" id="DSKP01000141">
    <property type="protein sequence ID" value="HEB48934.1"/>
    <property type="molecule type" value="Genomic_DNA"/>
</dbReference>
<protein>
    <submittedName>
        <fullName evidence="1">Uncharacterized protein</fullName>
    </submittedName>
</protein>
<comment type="caution">
    <text evidence="1">The sequence shown here is derived from an EMBL/GenBank/DDBJ whole genome shotgun (WGS) entry which is preliminary data.</text>
</comment>
<dbReference type="AlphaFoldDB" id="A0A7C1PMC6"/>
<accession>A0A7C1PMC6</accession>
<reference evidence="1" key="1">
    <citation type="journal article" date="2020" name="mSystems">
        <title>Genome- and Community-Level Interaction Insights into Carbon Utilization and Element Cycling Functions of Hydrothermarchaeota in Hydrothermal Sediment.</title>
        <authorList>
            <person name="Zhou Z."/>
            <person name="Liu Y."/>
            <person name="Xu W."/>
            <person name="Pan J."/>
            <person name="Luo Z.H."/>
            <person name="Li M."/>
        </authorList>
    </citation>
    <scope>NUCLEOTIDE SEQUENCE [LARGE SCALE GENOMIC DNA]</scope>
    <source>
        <strain evidence="1">SpSt-25</strain>
    </source>
</reference>
<sequence>MRGTGSTYSKLVAGKRVKALFSETGELAYLEIDGSIFEGVGDFAPVPLWRLRRLKLGEIPDQVLIQPVEAIDGNVVIALNLGRRASFEVKFGRGFAVIEYSEWPQDWESGIGLYPFFSSLVSILESFEEMNLVRDLHADFADELFTISFVLPLSPDLTVLKALKLLKRFIAELEGEAEYRAALIVLREAKSVVARRRRGAGRSFKSRLSRIFEEMGGYTPRRSR</sequence>
<proteinExistence type="predicted"/>
<evidence type="ECO:0000313" key="1">
    <source>
        <dbReference type="EMBL" id="HEB48934.1"/>
    </source>
</evidence>
<name>A0A7C1PMC6_THEPE</name>
<gene>
    <name evidence="1" type="ORF">ENP77_03985</name>
</gene>
<organism evidence="1">
    <name type="scientific">Thermofilum pendens</name>
    <dbReference type="NCBI Taxonomy" id="2269"/>
    <lineage>
        <taxon>Archaea</taxon>
        <taxon>Thermoproteota</taxon>
        <taxon>Thermoprotei</taxon>
        <taxon>Thermofilales</taxon>
        <taxon>Thermofilaceae</taxon>
        <taxon>Thermofilum</taxon>
    </lineage>
</organism>